<accession>A0A8S1WX89</accession>
<comment type="caution">
    <text evidence="1">The sequence shown here is derived from an EMBL/GenBank/DDBJ whole genome shotgun (WGS) entry which is preliminary data.</text>
</comment>
<protein>
    <submittedName>
        <fullName evidence="1">Uncharacterized protein</fullName>
    </submittedName>
</protein>
<proteinExistence type="predicted"/>
<name>A0A8S1WX89_PAROT</name>
<dbReference type="AlphaFoldDB" id="A0A8S1WX89"/>
<evidence type="ECO:0000313" key="2">
    <source>
        <dbReference type="Proteomes" id="UP000683925"/>
    </source>
</evidence>
<organism evidence="1 2">
    <name type="scientific">Paramecium octaurelia</name>
    <dbReference type="NCBI Taxonomy" id="43137"/>
    <lineage>
        <taxon>Eukaryota</taxon>
        <taxon>Sar</taxon>
        <taxon>Alveolata</taxon>
        <taxon>Ciliophora</taxon>
        <taxon>Intramacronucleata</taxon>
        <taxon>Oligohymenophorea</taxon>
        <taxon>Peniculida</taxon>
        <taxon>Parameciidae</taxon>
        <taxon>Paramecium</taxon>
    </lineage>
</organism>
<dbReference type="Proteomes" id="UP000683925">
    <property type="component" value="Unassembled WGS sequence"/>
</dbReference>
<keyword evidence="2" id="KW-1185">Reference proteome</keyword>
<dbReference type="EMBL" id="CAJJDP010000103">
    <property type="protein sequence ID" value="CAD8192799.1"/>
    <property type="molecule type" value="Genomic_DNA"/>
</dbReference>
<gene>
    <name evidence="1" type="ORF">POCTA_138.1.T1030040</name>
</gene>
<sequence>MVLNDNLLGRDMDLFVRSTYVEQIQLNLSIYSQKEGNRFLGASVIDMLERKHYQCYLRHWQQSQQFELKYFVMQ</sequence>
<reference evidence="1" key="1">
    <citation type="submission" date="2021-01" db="EMBL/GenBank/DDBJ databases">
        <authorList>
            <consortium name="Genoscope - CEA"/>
            <person name="William W."/>
        </authorList>
    </citation>
    <scope>NUCLEOTIDE SEQUENCE</scope>
</reference>
<evidence type="ECO:0000313" key="1">
    <source>
        <dbReference type="EMBL" id="CAD8192799.1"/>
    </source>
</evidence>